<feature type="signal peptide" evidence="2">
    <location>
        <begin position="1"/>
        <end position="20"/>
    </location>
</feature>
<dbReference type="Proteomes" id="UP000029264">
    <property type="component" value="Unassembled WGS sequence"/>
</dbReference>
<dbReference type="RefSeq" id="WP_037444228.1">
    <property type="nucleotide sequence ID" value="NZ_JPEO01000014.1"/>
</dbReference>
<dbReference type="PRINTS" id="PR01171">
    <property type="entry name" value="BCTLIPOCALIN"/>
</dbReference>
<dbReference type="PIRSF" id="PIRSF036893">
    <property type="entry name" value="Lipocalin_ApoD"/>
    <property type="match status" value="1"/>
</dbReference>
<comment type="subunit">
    <text evidence="2">Homodimer.</text>
</comment>
<evidence type="ECO:0000313" key="5">
    <source>
        <dbReference type="Proteomes" id="UP000029264"/>
    </source>
</evidence>
<dbReference type="InterPro" id="IPR022271">
    <property type="entry name" value="Lipocalin_ApoD"/>
</dbReference>
<dbReference type="InterPro" id="IPR012674">
    <property type="entry name" value="Calycin"/>
</dbReference>
<evidence type="ECO:0000259" key="3">
    <source>
        <dbReference type="Pfam" id="PF08212"/>
    </source>
</evidence>
<comment type="function">
    <text evidence="2">Involved in the storage or transport of lipids necessary for membrane maintenance under stressful conditions. Displays a binding preference for lysophospholipids.</text>
</comment>
<organism evidence="4 5">
    <name type="scientific">Shewanella mangrovi</name>
    <dbReference type="NCBI Taxonomy" id="1515746"/>
    <lineage>
        <taxon>Bacteria</taxon>
        <taxon>Pseudomonadati</taxon>
        <taxon>Pseudomonadota</taxon>
        <taxon>Gammaproteobacteria</taxon>
        <taxon>Alteromonadales</taxon>
        <taxon>Shewanellaceae</taxon>
        <taxon>Shewanella</taxon>
    </lineage>
</organism>
<dbReference type="AlphaFoldDB" id="A0A094J9V5"/>
<proteinExistence type="inferred from homology"/>
<keyword evidence="2" id="KW-0446">Lipid-binding</keyword>
<keyword evidence="2" id="KW-0449">Lipoprotein</keyword>
<dbReference type="CDD" id="cd19438">
    <property type="entry name" value="lipocalin_Blc-like"/>
    <property type="match status" value="1"/>
</dbReference>
<accession>A0A094J9V5</accession>
<feature type="domain" description="Lipocalin/cytosolic fatty-acid binding" evidence="3">
    <location>
        <begin position="34"/>
        <end position="177"/>
    </location>
</feature>
<dbReference type="PANTHER" id="PTHR10612:SF34">
    <property type="entry name" value="APOLIPOPROTEIN D"/>
    <property type="match status" value="1"/>
</dbReference>
<comment type="similarity">
    <text evidence="1 2">Belongs to the calycin superfamily. Lipocalin family.</text>
</comment>
<evidence type="ECO:0000313" key="4">
    <source>
        <dbReference type="EMBL" id="KFZ36705.1"/>
    </source>
</evidence>
<dbReference type="eggNOG" id="COG3040">
    <property type="taxonomic scope" value="Bacteria"/>
</dbReference>
<feature type="chain" id="PRO_5013437542" description="Outer membrane lipoprotein Blc" evidence="2">
    <location>
        <begin position="21"/>
        <end position="183"/>
    </location>
</feature>
<protein>
    <recommendedName>
        <fullName evidence="2">Outer membrane lipoprotein Blc</fullName>
    </recommendedName>
</protein>
<keyword evidence="5" id="KW-1185">Reference proteome</keyword>
<keyword evidence="2" id="KW-0732">Signal</keyword>
<evidence type="ECO:0000256" key="1">
    <source>
        <dbReference type="ARBA" id="ARBA00006889"/>
    </source>
</evidence>
<keyword evidence="2" id="KW-0472">Membrane</keyword>
<reference evidence="4 5" key="1">
    <citation type="submission" date="2014-06" db="EMBL/GenBank/DDBJ databases">
        <title>Shewanella sp. YQH10.</title>
        <authorList>
            <person name="Liu Y."/>
            <person name="Zeng R."/>
        </authorList>
    </citation>
    <scope>NUCLEOTIDE SEQUENCE [LARGE SCALE GENOMIC DNA]</scope>
    <source>
        <strain evidence="4 5">YQH10</strain>
    </source>
</reference>
<dbReference type="InterPro" id="IPR002446">
    <property type="entry name" value="Lipocalin_bac"/>
</dbReference>
<sequence length="183" mass="20344">MKTLSLALALLLLCMSGCTSLDKKIAVVEPFVAQQYLGKWYEIGRLDHSFERGLTHVTAEYRQQADSIKVINRGFNPKTLAWQSADGVAYFTDGHDVGRLRVSFFWPFYGAYQIHQLIPAKPANGAPYQVSLVLGPNVDYMWILARTPQITAETKQALVEQAAALGVNTNDIIWVDQSSPMAP</sequence>
<dbReference type="GO" id="GO:0008289">
    <property type="term" value="F:lipid binding"/>
    <property type="evidence" value="ECO:0007669"/>
    <property type="project" value="UniProtKB-UniRule"/>
</dbReference>
<name>A0A094J9V5_9GAMM</name>
<dbReference type="GO" id="GO:0009279">
    <property type="term" value="C:cell outer membrane"/>
    <property type="evidence" value="ECO:0007669"/>
    <property type="project" value="UniProtKB-SubCell"/>
</dbReference>
<dbReference type="SUPFAM" id="SSF50814">
    <property type="entry name" value="Lipocalins"/>
    <property type="match status" value="1"/>
</dbReference>
<comment type="caution">
    <text evidence="4">The sequence shown here is derived from an EMBL/GenBank/DDBJ whole genome shotgun (WGS) entry which is preliminary data.</text>
</comment>
<dbReference type="EMBL" id="JPEO01000014">
    <property type="protein sequence ID" value="KFZ36705.1"/>
    <property type="molecule type" value="Genomic_DNA"/>
</dbReference>
<dbReference type="STRING" id="1515746.HR45_14695"/>
<evidence type="ECO:0000256" key="2">
    <source>
        <dbReference type="PIRNR" id="PIRNR036893"/>
    </source>
</evidence>
<dbReference type="GO" id="GO:0006950">
    <property type="term" value="P:response to stress"/>
    <property type="evidence" value="ECO:0007669"/>
    <property type="project" value="UniProtKB-ARBA"/>
</dbReference>
<comment type="subcellular location">
    <subcellularLocation>
        <location evidence="2">Cell outer membrane</location>
    </subcellularLocation>
</comment>
<dbReference type="OrthoDB" id="9793905at2"/>
<dbReference type="InterPro" id="IPR000566">
    <property type="entry name" value="Lipocln_cytosolic_FA-bd_dom"/>
</dbReference>
<dbReference type="Pfam" id="PF08212">
    <property type="entry name" value="Lipocalin_2"/>
    <property type="match status" value="1"/>
</dbReference>
<dbReference type="InterPro" id="IPR047202">
    <property type="entry name" value="Lipocalin_Blc-like_dom"/>
</dbReference>
<dbReference type="PANTHER" id="PTHR10612">
    <property type="entry name" value="APOLIPOPROTEIN D"/>
    <property type="match status" value="1"/>
</dbReference>
<dbReference type="Gene3D" id="2.40.128.20">
    <property type="match status" value="1"/>
</dbReference>
<keyword evidence="2" id="KW-0998">Cell outer membrane</keyword>
<gene>
    <name evidence="4" type="ORF">HR45_14695</name>
</gene>